<organism evidence="2 3">
    <name type="scientific">Hebeloma cylindrosporum</name>
    <dbReference type="NCBI Taxonomy" id="76867"/>
    <lineage>
        <taxon>Eukaryota</taxon>
        <taxon>Fungi</taxon>
        <taxon>Dikarya</taxon>
        <taxon>Basidiomycota</taxon>
        <taxon>Agaricomycotina</taxon>
        <taxon>Agaricomycetes</taxon>
        <taxon>Agaricomycetidae</taxon>
        <taxon>Agaricales</taxon>
        <taxon>Agaricineae</taxon>
        <taxon>Hymenogastraceae</taxon>
        <taxon>Hebeloma</taxon>
    </lineage>
</organism>
<dbReference type="HOGENOM" id="CLU_1315539_0_0_1"/>
<dbReference type="AlphaFoldDB" id="A0A0C3BVW6"/>
<evidence type="ECO:0000313" key="2">
    <source>
        <dbReference type="EMBL" id="KIM35541.1"/>
    </source>
</evidence>
<feature type="region of interest" description="Disordered" evidence="1">
    <location>
        <begin position="171"/>
        <end position="209"/>
    </location>
</feature>
<proteinExistence type="predicted"/>
<feature type="compositionally biased region" description="Low complexity" evidence="1">
    <location>
        <begin position="144"/>
        <end position="155"/>
    </location>
</feature>
<sequence length="209" mass="23153">MYYSWSIPVHIIPPQAIYKVPSPPRLGRIFFPHVPQLGILPCIGSPRRQLNHYHHKDCTDPHRYLASNEYSSSSHCIPRIAPSLPLDSGRMASITHLRDGASGSETRCKAKYVLFSTHAHGLQSDTQIPPRPKGPISRHEDGGVSLPPSSSVAVPSLPHECELKRIKNQRGWGPSLESTLSEPENDPFASAPMFHRDSRVRGANPSITH</sequence>
<reference evidence="2 3" key="1">
    <citation type="submission" date="2014-04" db="EMBL/GenBank/DDBJ databases">
        <authorList>
            <consortium name="DOE Joint Genome Institute"/>
            <person name="Kuo A."/>
            <person name="Gay G."/>
            <person name="Dore J."/>
            <person name="Kohler A."/>
            <person name="Nagy L.G."/>
            <person name="Floudas D."/>
            <person name="Copeland A."/>
            <person name="Barry K.W."/>
            <person name="Cichocki N."/>
            <person name="Veneault-Fourrey C."/>
            <person name="LaButti K."/>
            <person name="Lindquist E.A."/>
            <person name="Lipzen A."/>
            <person name="Lundell T."/>
            <person name="Morin E."/>
            <person name="Murat C."/>
            <person name="Sun H."/>
            <person name="Tunlid A."/>
            <person name="Henrissat B."/>
            <person name="Grigoriev I.V."/>
            <person name="Hibbett D.S."/>
            <person name="Martin F."/>
            <person name="Nordberg H.P."/>
            <person name="Cantor M.N."/>
            <person name="Hua S.X."/>
        </authorList>
    </citation>
    <scope>NUCLEOTIDE SEQUENCE [LARGE SCALE GENOMIC DNA]</scope>
    <source>
        <strain evidence="3">h7</strain>
    </source>
</reference>
<gene>
    <name evidence="2" type="ORF">M413DRAFT_347545</name>
</gene>
<protein>
    <submittedName>
        <fullName evidence="2">Uncharacterized protein</fullName>
    </submittedName>
</protein>
<dbReference type="Proteomes" id="UP000053424">
    <property type="component" value="Unassembled WGS sequence"/>
</dbReference>
<keyword evidence="3" id="KW-1185">Reference proteome</keyword>
<dbReference type="EMBL" id="KN831818">
    <property type="protein sequence ID" value="KIM35541.1"/>
    <property type="molecule type" value="Genomic_DNA"/>
</dbReference>
<name>A0A0C3BVW6_HEBCY</name>
<reference evidence="3" key="2">
    <citation type="submission" date="2015-01" db="EMBL/GenBank/DDBJ databases">
        <title>Evolutionary Origins and Diversification of the Mycorrhizal Mutualists.</title>
        <authorList>
            <consortium name="DOE Joint Genome Institute"/>
            <consortium name="Mycorrhizal Genomics Consortium"/>
            <person name="Kohler A."/>
            <person name="Kuo A."/>
            <person name="Nagy L.G."/>
            <person name="Floudas D."/>
            <person name="Copeland A."/>
            <person name="Barry K.W."/>
            <person name="Cichocki N."/>
            <person name="Veneault-Fourrey C."/>
            <person name="LaButti K."/>
            <person name="Lindquist E.A."/>
            <person name="Lipzen A."/>
            <person name="Lundell T."/>
            <person name="Morin E."/>
            <person name="Murat C."/>
            <person name="Riley R."/>
            <person name="Ohm R."/>
            <person name="Sun H."/>
            <person name="Tunlid A."/>
            <person name="Henrissat B."/>
            <person name="Grigoriev I.V."/>
            <person name="Hibbett D.S."/>
            <person name="Martin F."/>
        </authorList>
    </citation>
    <scope>NUCLEOTIDE SEQUENCE [LARGE SCALE GENOMIC DNA]</scope>
    <source>
        <strain evidence="3">h7</strain>
    </source>
</reference>
<evidence type="ECO:0000256" key="1">
    <source>
        <dbReference type="SAM" id="MobiDB-lite"/>
    </source>
</evidence>
<accession>A0A0C3BVW6</accession>
<evidence type="ECO:0000313" key="3">
    <source>
        <dbReference type="Proteomes" id="UP000053424"/>
    </source>
</evidence>
<feature type="region of interest" description="Disordered" evidence="1">
    <location>
        <begin position="121"/>
        <end position="155"/>
    </location>
</feature>